<evidence type="ECO:0000313" key="2">
    <source>
        <dbReference type="Proteomes" id="UP001056120"/>
    </source>
</evidence>
<proteinExistence type="predicted"/>
<name>A0ACB9IWN5_9ASTR</name>
<gene>
    <name evidence="1" type="ORF">L1987_17391</name>
</gene>
<evidence type="ECO:0000313" key="1">
    <source>
        <dbReference type="EMBL" id="KAI3812679.1"/>
    </source>
</evidence>
<protein>
    <submittedName>
        <fullName evidence="1">Uncharacterized protein</fullName>
    </submittedName>
</protein>
<comment type="caution">
    <text evidence="1">The sequence shown here is derived from an EMBL/GenBank/DDBJ whole genome shotgun (WGS) entry which is preliminary data.</text>
</comment>
<reference evidence="2" key="1">
    <citation type="journal article" date="2022" name="Mol. Ecol. Resour.">
        <title>The genomes of chicory, endive, great burdock and yacon provide insights into Asteraceae palaeo-polyploidization history and plant inulin production.</title>
        <authorList>
            <person name="Fan W."/>
            <person name="Wang S."/>
            <person name="Wang H."/>
            <person name="Wang A."/>
            <person name="Jiang F."/>
            <person name="Liu H."/>
            <person name="Zhao H."/>
            <person name="Xu D."/>
            <person name="Zhang Y."/>
        </authorList>
    </citation>
    <scope>NUCLEOTIDE SEQUENCE [LARGE SCALE GENOMIC DNA]</scope>
    <source>
        <strain evidence="2">cv. Yunnan</strain>
    </source>
</reference>
<dbReference type="Proteomes" id="UP001056120">
    <property type="component" value="Linkage Group LG06"/>
</dbReference>
<dbReference type="EMBL" id="CM042023">
    <property type="protein sequence ID" value="KAI3812679.1"/>
    <property type="molecule type" value="Genomic_DNA"/>
</dbReference>
<accession>A0ACB9IWN5</accession>
<keyword evidence="2" id="KW-1185">Reference proteome</keyword>
<organism evidence="1 2">
    <name type="scientific">Smallanthus sonchifolius</name>
    <dbReference type="NCBI Taxonomy" id="185202"/>
    <lineage>
        <taxon>Eukaryota</taxon>
        <taxon>Viridiplantae</taxon>
        <taxon>Streptophyta</taxon>
        <taxon>Embryophyta</taxon>
        <taxon>Tracheophyta</taxon>
        <taxon>Spermatophyta</taxon>
        <taxon>Magnoliopsida</taxon>
        <taxon>eudicotyledons</taxon>
        <taxon>Gunneridae</taxon>
        <taxon>Pentapetalae</taxon>
        <taxon>asterids</taxon>
        <taxon>campanulids</taxon>
        <taxon>Asterales</taxon>
        <taxon>Asteraceae</taxon>
        <taxon>Asteroideae</taxon>
        <taxon>Heliantheae alliance</taxon>
        <taxon>Millerieae</taxon>
        <taxon>Smallanthus</taxon>
    </lineage>
</organism>
<sequence>MASVVRYCGLNWVLGVEDWSVLDAHKKLQTTTKNNSKKMRVDHMAIAFSRANKSPIVDTIQSLPQHQQVFKVLISDEGAVRASDLKKGILTYAGLRDPTNRGL</sequence>
<reference evidence="1 2" key="2">
    <citation type="journal article" date="2022" name="Mol. Ecol. Resour.">
        <title>The genomes of chicory, endive, great burdock and yacon provide insights into Asteraceae paleo-polyploidization history and plant inulin production.</title>
        <authorList>
            <person name="Fan W."/>
            <person name="Wang S."/>
            <person name="Wang H."/>
            <person name="Wang A."/>
            <person name="Jiang F."/>
            <person name="Liu H."/>
            <person name="Zhao H."/>
            <person name="Xu D."/>
            <person name="Zhang Y."/>
        </authorList>
    </citation>
    <scope>NUCLEOTIDE SEQUENCE [LARGE SCALE GENOMIC DNA]</scope>
    <source>
        <strain evidence="2">cv. Yunnan</strain>
        <tissue evidence="1">Leaves</tissue>
    </source>
</reference>